<evidence type="ECO:0000313" key="2">
    <source>
        <dbReference type="EMBL" id="TDB63443.1"/>
    </source>
</evidence>
<organism evidence="2 3">
    <name type="scientific">Arundinibacter roseus</name>
    <dbReference type="NCBI Taxonomy" id="2070510"/>
    <lineage>
        <taxon>Bacteria</taxon>
        <taxon>Pseudomonadati</taxon>
        <taxon>Bacteroidota</taxon>
        <taxon>Cytophagia</taxon>
        <taxon>Cytophagales</taxon>
        <taxon>Spirosomataceae</taxon>
        <taxon>Arundinibacter</taxon>
    </lineage>
</organism>
<protein>
    <recommendedName>
        <fullName evidence="4">Macroglobulin domain-containing protein</fullName>
    </recommendedName>
</protein>
<name>A0A4R4K7W0_9BACT</name>
<dbReference type="RefSeq" id="WP_132119815.1">
    <property type="nucleotide sequence ID" value="NZ_SMJU01000010.1"/>
</dbReference>
<dbReference type="EMBL" id="SMJU01000010">
    <property type="protein sequence ID" value="TDB63443.1"/>
    <property type="molecule type" value="Genomic_DNA"/>
</dbReference>
<sequence length="797" mass="89608">MTYKKQKIQSLFLLGGLCVFTSLATKAQVTSVGTKAELAAHSTKTYAEKIFVHSDRPLYVVGETMWCKLYALDVHSNRPADVLSKIAYLELLDAEGNSVVQAKVTLDQGHGNGSMLLPVSLPTGTYVLRSYTNWMKNFSPEFFFESALTILNPFEQFPPSSPERVQASQDVQFFPEGGQLAGNVLNRIAFRATDGQGKGIAFQGMLLNDAQDTLLRFEPRQFGIGSFEFTPTANETYRAVIRTANGQTSTYSLPTVLPQGYAVQLKDSTSQWLRFRVLTKAPVATLHLLAHHGASVYSSEVRQGEAIFLLDKSTLREGINHLTLFDQNARPVAERLYFKPPAKTLPVRAAVNKNTFESREKVQLSVNTTGQSSATMSVAVYLTDSLHHPQPQRIESYLLLTSDLKGTVESPDWYFEKTGPEAKESLDHLMLTHGWSRFRPQAEDVSKPAFAHLPEYGGHFLEGKVTNTISGQPEPYTNVYLAAPDTQARLFVAQADSVGAFRFEVKKLRDSKEIILQTNLREDSTHRIELKSPYTDKRSMRPVPQLTLSTEQAALLLNRSINMQTLNAFAPAAVRKEELFEKDSLGFYGKPDEKYFLDAYTRFPTMEEVMREYVPGVFVRKRDKKFHFYVIDKINQPSALFTQDPLILLDGVPIFDTDKIMEMDPLKIKKLEVIDARYYLGHLSFSGIVSYSTYKGDMAGFPLDPRALVLSYSFEQSPKEFYSPRYDSALRKSSRLPDFRNLLFWAPTLTTDAQGKQQVEFFTSDQPGTYQVVIQGVTPEGVPGSQQLTFDVKPLNN</sequence>
<evidence type="ECO:0000313" key="3">
    <source>
        <dbReference type="Proteomes" id="UP000295706"/>
    </source>
</evidence>
<dbReference type="OrthoDB" id="679547at2"/>
<dbReference type="Proteomes" id="UP000295706">
    <property type="component" value="Unassembled WGS sequence"/>
</dbReference>
<evidence type="ECO:0000256" key="1">
    <source>
        <dbReference type="SAM" id="SignalP"/>
    </source>
</evidence>
<feature type="signal peptide" evidence="1">
    <location>
        <begin position="1"/>
        <end position="27"/>
    </location>
</feature>
<reference evidence="2 3" key="1">
    <citation type="submission" date="2019-02" db="EMBL/GenBank/DDBJ databases">
        <title>Arundinibacter roseus gen. nov., sp. nov., a new member of the family Cytophagaceae.</title>
        <authorList>
            <person name="Szuroczki S."/>
            <person name="Khayer B."/>
            <person name="Sproer C."/>
            <person name="Toumi M."/>
            <person name="Szabo A."/>
            <person name="Felfoldi T."/>
            <person name="Schumann P."/>
            <person name="Toth E."/>
        </authorList>
    </citation>
    <scope>NUCLEOTIDE SEQUENCE [LARGE SCALE GENOMIC DNA]</scope>
    <source>
        <strain evidence="2 3">DMA-k-7a</strain>
    </source>
</reference>
<gene>
    <name evidence="2" type="ORF">EZE20_16920</name>
</gene>
<evidence type="ECO:0008006" key="4">
    <source>
        <dbReference type="Google" id="ProtNLM"/>
    </source>
</evidence>
<dbReference type="Gene3D" id="2.60.40.1930">
    <property type="match status" value="1"/>
</dbReference>
<keyword evidence="1" id="KW-0732">Signal</keyword>
<comment type="caution">
    <text evidence="2">The sequence shown here is derived from an EMBL/GenBank/DDBJ whole genome shotgun (WGS) entry which is preliminary data.</text>
</comment>
<proteinExistence type="predicted"/>
<accession>A0A4R4K7W0</accession>
<dbReference type="AlphaFoldDB" id="A0A4R4K7W0"/>
<feature type="chain" id="PRO_5020885696" description="Macroglobulin domain-containing protein" evidence="1">
    <location>
        <begin position="28"/>
        <end position="797"/>
    </location>
</feature>
<keyword evidence="3" id="KW-1185">Reference proteome</keyword>